<feature type="signal peptide" evidence="1">
    <location>
        <begin position="1"/>
        <end position="18"/>
    </location>
</feature>
<dbReference type="KEGG" id="pmar:B0X71_08450"/>
<name>A0A1Q2KY43_9BACL</name>
<gene>
    <name evidence="2" type="ORF">B0X71_08450</name>
</gene>
<feature type="chain" id="PRO_5039209940" evidence="1">
    <location>
        <begin position="19"/>
        <end position="135"/>
    </location>
</feature>
<dbReference type="EMBL" id="CP019640">
    <property type="protein sequence ID" value="AQQ53121.1"/>
    <property type="molecule type" value="Genomic_DNA"/>
</dbReference>
<dbReference type="RefSeq" id="WP_077589005.1">
    <property type="nucleotide sequence ID" value="NZ_CP019640.1"/>
</dbReference>
<keyword evidence="1" id="KW-0732">Signal</keyword>
<keyword evidence="3" id="KW-1185">Reference proteome</keyword>
<evidence type="ECO:0000313" key="2">
    <source>
        <dbReference type="EMBL" id="AQQ53121.1"/>
    </source>
</evidence>
<reference evidence="2 3" key="1">
    <citation type="submission" date="2017-02" db="EMBL/GenBank/DDBJ databases">
        <title>The complete genomic sequence of a novel cold adapted crude oil-degrading bacterium Planococcus qaidamina Y42.</title>
        <authorList>
            <person name="Yang R."/>
        </authorList>
    </citation>
    <scope>NUCLEOTIDE SEQUENCE [LARGE SCALE GENOMIC DNA]</scope>
    <source>
        <strain evidence="2 3">Y42</strain>
    </source>
</reference>
<dbReference type="AlphaFoldDB" id="A0A1Q2KY43"/>
<accession>A0A1Q2KY43</accession>
<evidence type="ECO:0000313" key="3">
    <source>
        <dbReference type="Proteomes" id="UP000188184"/>
    </source>
</evidence>
<proteinExistence type="predicted"/>
<sequence>MRHFQWLLGLLIVTFHLAGCTAEEAVSAEEEQILTAFEEQGIELSISEHQSEAFDFPATDEMAYDFEGGSLLLFTGYEKQERIQEHIETNLAEMEFPYPVSLDYFNGFTVMVMVESAEPEIADRVGAAFRALEEM</sequence>
<organism evidence="2 3">
    <name type="scientific">Planococcus lenghuensis</name>
    <dbReference type="NCBI Taxonomy" id="2213202"/>
    <lineage>
        <taxon>Bacteria</taxon>
        <taxon>Bacillati</taxon>
        <taxon>Bacillota</taxon>
        <taxon>Bacilli</taxon>
        <taxon>Bacillales</taxon>
        <taxon>Caryophanaceae</taxon>
        <taxon>Planococcus</taxon>
    </lineage>
</organism>
<dbReference type="OrthoDB" id="2939783at2"/>
<protein>
    <submittedName>
        <fullName evidence="2">Uncharacterized protein</fullName>
    </submittedName>
</protein>
<dbReference type="Proteomes" id="UP000188184">
    <property type="component" value="Chromosome"/>
</dbReference>
<evidence type="ECO:0000256" key="1">
    <source>
        <dbReference type="SAM" id="SignalP"/>
    </source>
</evidence>